<evidence type="ECO:0000313" key="2">
    <source>
        <dbReference type="Proteomes" id="UP001497700"/>
    </source>
</evidence>
<dbReference type="Proteomes" id="UP001497700">
    <property type="component" value="Unassembled WGS sequence"/>
</dbReference>
<gene>
    <name evidence="1" type="ORF">F4820DRAFT_60261</name>
</gene>
<dbReference type="EMBL" id="MU393433">
    <property type="protein sequence ID" value="KAI4869047.1"/>
    <property type="molecule type" value="Genomic_DNA"/>
</dbReference>
<reference evidence="1 2" key="1">
    <citation type="journal article" date="2022" name="New Phytol.">
        <title>Ecological generalism drives hyperdiversity of secondary metabolite gene clusters in xylarialean endophytes.</title>
        <authorList>
            <person name="Franco M.E.E."/>
            <person name="Wisecaver J.H."/>
            <person name="Arnold A.E."/>
            <person name="Ju Y.M."/>
            <person name="Slot J.C."/>
            <person name="Ahrendt S."/>
            <person name="Moore L.P."/>
            <person name="Eastman K.E."/>
            <person name="Scott K."/>
            <person name="Konkel Z."/>
            <person name="Mondo S.J."/>
            <person name="Kuo A."/>
            <person name="Hayes R.D."/>
            <person name="Haridas S."/>
            <person name="Andreopoulos B."/>
            <person name="Riley R."/>
            <person name="LaButti K."/>
            <person name="Pangilinan J."/>
            <person name="Lipzen A."/>
            <person name="Amirebrahimi M."/>
            <person name="Yan J."/>
            <person name="Adam C."/>
            <person name="Keymanesh K."/>
            <person name="Ng V."/>
            <person name="Louie K."/>
            <person name="Northen T."/>
            <person name="Drula E."/>
            <person name="Henrissat B."/>
            <person name="Hsieh H.M."/>
            <person name="Youens-Clark K."/>
            <person name="Lutzoni F."/>
            <person name="Miadlikowska J."/>
            <person name="Eastwood D.C."/>
            <person name="Hamelin R.C."/>
            <person name="Grigoriev I.V."/>
            <person name="U'Ren J.M."/>
        </authorList>
    </citation>
    <scope>NUCLEOTIDE SEQUENCE [LARGE SCALE GENOMIC DNA]</scope>
    <source>
        <strain evidence="1 2">CBS 119005</strain>
    </source>
</reference>
<accession>A0ACB9ZBB7</accession>
<sequence>MADRTVTFTTGMIVSTSIVAFVSGFMLGVYSFRGYLFVSPALESERRQILADMPESDESDIDEGDTILDHAPNWANGEDADRRDGLRVPKPKKTKKSKAAAATAKKDEDKKDEKKDEKAETTAAADAAARPQQAVIAEGPVNEECKLVLVVRTDLGMTKGKIAAQCSHATLACYKTLSRAAARASPSSSSSSPAARLLQRWERRGQAKIAVQVKSEPELLELMGRARSLGITAEVIQDAGRTQIDPGSLTVLGVGPAPKSLVDKVTGGLKLL</sequence>
<evidence type="ECO:0000313" key="1">
    <source>
        <dbReference type="EMBL" id="KAI4869047.1"/>
    </source>
</evidence>
<name>A0ACB9ZBB7_9PEZI</name>
<comment type="caution">
    <text evidence="1">The sequence shown here is derived from an EMBL/GenBank/DDBJ whole genome shotgun (WGS) entry which is preliminary data.</text>
</comment>
<keyword evidence="2" id="KW-1185">Reference proteome</keyword>
<proteinExistence type="predicted"/>
<protein>
    <submittedName>
        <fullName evidence="1">PTH2-domain-containing protein</fullName>
    </submittedName>
</protein>
<organism evidence="1 2">
    <name type="scientific">Hypoxylon rubiginosum</name>
    <dbReference type="NCBI Taxonomy" id="110542"/>
    <lineage>
        <taxon>Eukaryota</taxon>
        <taxon>Fungi</taxon>
        <taxon>Dikarya</taxon>
        <taxon>Ascomycota</taxon>
        <taxon>Pezizomycotina</taxon>
        <taxon>Sordariomycetes</taxon>
        <taxon>Xylariomycetidae</taxon>
        <taxon>Xylariales</taxon>
        <taxon>Hypoxylaceae</taxon>
        <taxon>Hypoxylon</taxon>
    </lineage>
</organism>